<dbReference type="Pfam" id="PF23602">
    <property type="entry name" value="CS_DNAAF11_C"/>
    <property type="match status" value="1"/>
</dbReference>
<evidence type="ECO:0000256" key="4">
    <source>
        <dbReference type="ARBA" id="ARBA00022737"/>
    </source>
</evidence>
<keyword evidence="4" id="KW-0677">Repeat</keyword>
<keyword evidence="3" id="KW-0433">Leucine-rich repeat</keyword>
<dbReference type="FunFam" id="3.80.10.10:FF:000052">
    <property type="entry name" value="Leucine rich repeat containing 6"/>
    <property type="match status" value="1"/>
</dbReference>
<evidence type="ECO:0000313" key="10">
    <source>
        <dbReference type="EMBL" id="CAE0491918.1"/>
    </source>
</evidence>
<keyword evidence="5" id="KW-0969">Cilium</keyword>
<gene>
    <name evidence="10" type="ORF">DTER00134_LOCUS6991</name>
</gene>
<dbReference type="PANTHER" id="PTHR18849:SF0">
    <property type="entry name" value="CILIA- AND FLAGELLA-ASSOCIATED PROTEIN 410-RELATED"/>
    <property type="match status" value="1"/>
</dbReference>
<protein>
    <recommendedName>
        <fullName evidence="9">Dynein axonemal assembly factor 11-like CS domain-containing protein</fullName>
    </recommendedName>
</protein>
<evidence type="ECO:0000256" key="7">
    <source>
        <dbReference type="ARBA" id="ARBA00049982"/>
    </source>
</evidence>
<reference evidence="10" key="1">
    <citation type="submission" date="2021-01" db="EMBL/GenBank/DDBJ databases">
        <authorList>
            <person name="Corre E."/>
            <person name="Pelletier E."/>
            <person name="Niang G."/>
            <person name="Scheremetjew M."/>
            <person name="Finn R."/>
            <person name="Kale V."/>
            <person name="Holt S."/>
            <person name="Cochrane G."/>
            <person name="Meng A."/>
            <person name="Brown T."/>
            <person name="Cohen L."/>
        </authorList>
    </citation>
    <scope>NUCLEOTIDE SEQUENCE</scope>
    <source>
        <strain evidence="10">CCMP1320</strain>
    </source>
</reference>
<dbReference type="InterPro" id="IPR056496">
    <property type="entry name" value="CS_DNAAF11_C"/>
</dbReference>
<organism evidence="10">
    <name type="scientific">Dunaliella tertiolecta</name>
    <name type="common">Green alga</name>
    <dbReference type="NCBI Taxonomy" id="3047"/>
    <lineage>
        <taxon>Eukaryota</taxon>
        <taxon>Viridiplantae</taxon>
        <taxon>Chlorophyta</taxon>
        <taxon>core chlorophytes</taxon>
        <taxon>Chlorophyceae</taxon>
        <taxon>CS clade</taxon>
        <taxon>Chlamydomonadales</taxon>
        <taxon>Dunaliellaceae</taxon>
        <taxon>Dunaliella</taxon>
    </lineage>
</organism>
<feature type="domain" description="Dynein axonemal assembly factor 11-like CS" evidence="9">
    <location>
        <begin position="240"/>
        <end position="356"/>
    </location>
</feature>
<evidence type="ECO:0000259" key="9">
    <source>
        <dbReference type="Pfam" id="PF23602"/>
    </source>
</evidence>
<keyword evidence="2" id="KW-0963">Cytoplasm</keyword>
<dbReference type="EMBL" id="HBIP01012329">
    <property type="protein sequence ID" value="CAE0491918.1"/>
    <property type="molecule type" value="Transcribed_RNA"/>
</dbReference>
<sequence>MPERISEQMIRRRAEHNEGMITTLEELALHQQNIEKIELLGQICPRLKILYLQNNLISKIQNLHKLKELEYLNLALNNVTRIQNLQRCESLRKLDLTMNFVDKAGLLTIQSLQANPNLSELMLMGNPCTEWSGCRHYVIAKLQQLKKLDGAEVKRSERIEAEQRLPELEVQLRQQLIKEGVDPDIAAQVEDDSLLYDENGEIKETGYLDEETGEMKRPWCPATRILDHIENERANKAADERKTSSSHASSSDSSRPKGGYTDFPEIKEGERFMQRNEGQWDFSMEEGADGRCLVLEVDIGKYIDTSLIKADIQPGYIRLLIKGRLLQLLLPCEVRPDGSSAQRSTIAGTLQVTMPKEDPQAEVNIAFIRPKPGSKTGGMACGPSKLKQINKLPPKATVQAMDDDDEDFVPDLA</sequence>
<evidence type="ECO:0000256" key="1">
    <source>
        <dbReference type="ARBA" id="ARBA00004430"/>
    </source>
</evidence>
<accession>A0A7S3VKS4</accession>
<comment type="subcellular location">
    <subcellularLocation>
        <location evidence="1">Cytoplasm</location>
        <location evidence="1">Cytoskeleton</location>
        <location evidence="1">Cilium axoneme</location>
    </subcellularLocation>
</comment>
<dbReference type="PROSITE" id="PS51450">
    <property type="entry name" value="LRR"/>
    <property type="match status" value="2"/>
</dbReference>
<evidence type="ECO:0000256" key="2">
    <source>
        <dbReference type="ARBA" id="ARBA00022490"/>
    </source>
</evidence>
<name>A0A7S3VKS4_DUNTE</name>
<evidence type="ECO:0000256" key="3">
    <source>
        <dbReference type="ARBA" id="ARBA00022614"/>
    </source>
</evidence>
<keyword evidence="6" id="KW-0966">Cell projection</keyword>
<dbReference type="Pfam" id="PF14580">
    <property type="entry name" value="LRR_9"/>
    <property type="match status" value="1"/>
</dbReference>
<dbReference type="GO" id="GO:0005930">
    <property type="term" value="C:axoneme"/>
    <property type="evidence" value="ECO:0007669"/>
    <property type="project" value="UniProtKB-SubCell"/>
</dbReference>
<feature type="compositionally biased region" description="Basic and acidic residues" evidence="8">
    <location>
        <begin position="234"/>
        <end position="243"/>
    </location>
</feature>
<feature type="compositionally biased region" description="Acidic residues" evidence="8">
    <location>
        <begin position="401"/>
        <end position="413"/>
    </location>
</feature>
<evidence type="ECO:0000256" key="6">
    <source>
        <dbReference type="ARBA" id="ARBA00023273"/>
    </source>
</evidence>
<dbReference type="InterPro" id="IPR001611">
    <property type="entry name" value="Leu-rich_rpt"/>
</dbReference>
<dbReference type="SMART" id="SM00365">
    <property type="entry name" value="LRR_SD22"/>
    <property type="match status" value="2"/>
</dbReference>
<dbReference type="InterPro" id="IPR032675">
    <property type="entry name" value="LRR_dom_sf"/>
</dbReference>
<evidence type="ECO:0000256" key="5">
    <source>
        <dbReference type="ARBA" id="ARBA00023069"/>
    </source>
</evidence>
<evidence type="ECO:0000256" key="8">
    <source>
        <dbReference type="SAM" id="MobiDB-lite"/>
    </source>
</evidence>
<comment type="similarity">
    <text evidence="7">Belongs to the tilB family.</text>
</comment>
<dbReference type="Gene3D" id="3.80.10.10">
    <property type="entry name" value="Ribonuclease Inhibitor"/>
    <property type="match status" value="1"/>
</dbReference>
<dbReference type="SUPFAM" id="SSF52058">
    <property type="entry name" value="L domain-like"/>
    <property type="match status" value="1"/>
</dbReference>
<proteinExistence type="inferred from homology"/>
<dbReference type="PANTHER" id="PTHR18849">
    <property type="entry name" value="LEUCINE RICH REPEAT PROTEIN"/>
    <property type="match status" value="1"/>
</dbReference>
<feature type="region of interest" description="Disordered" evidence="8">
    <location>
        <begin position="392"/>
        <end position="413"/>
    </location>
</feature>
<dbReference type="AlphaFoldDB" id="A0A7S3VKS4"/>
<feature type="region of interest" description="Disordered" evidence="8">
    <location>
        <begin position="234"/>
        <end position="269"/>
    </location>
</feature>